<accession>A0A1J4K643</accession>
<dbReference type="EMBL" id="MLAK01000767">
    <property type="protein sequence ID" value="OHT05172.1"/>
    <property type="molecule type" value="Genomic_DNA"/>
</dbReference>
<gene>
    <name evidence="1" type="ORF">TRFO_27181</name>
</gene>
<sequence>MFENFTKCENGKTFREVASDIFHNIIHNIISPNIFKDPNLPLLFERDNDVPITYYPPVVNLFKGGSIYKTKFTPDPGLFLMFSIVPYDGEPLGKLFKLIIENYPHQINGYTYDGRENTNLFYKVRSTDIEIPFKFGFGTSNGPRDNIFVIVQGVRVRSLESLKDLIVWSRYQKIEGNPYLICKCYRCNHFTFDFISIPDAVIYNGICCPICKKIMDISQIIIENLTPLPKQIPGQISPANKSVPPMSVPYKHQIPMNQDKNPNMNSDMNSNLDQNINQSINKNLNNNMSQNMNLNMNQIRQNMPQEVQSQSEVPMPGIQMQQQRQMQMQTKQQQGQYSQNYTPQQITPQQMPLPKIPQLVPHPQINRPIPTQPNPASIKITDFMCSFIMMDSNVEQWITDTSFPGNHLEAPELNPMLFETPEDYAEVTDDIIGSYYCI</sequence>
<reference evidence="1" key="1">
    <citation type="submission" date="2016-10" db="EMBL/GenBank/DDBJ databases">
        <authorList>
            <person name="Benchimol M."/>
            <person name="Almeida L.G."/>
            <person name="Vasconcelos A.T."/>
            <person name="Perreira-Neves A."/>
            <person name="Rosa I.A."/>
            <person name="Tasca T."/>
            <person name="Bogo M.R."/>
            <person name="de Souza W."/>
        </authorList>
    </citation>
    <scope>NUCLEOTIDE SEQUENCE [LARGE SCALE GENOMIC DNA]</scope>
    <source>
        <strain evidence="1">K</strain>
    </source>
</reference>
<proteinExistence type="predicted"/>
<protein>
    <submittedName>
        <fullName evidence="1">Uncharacterized protein</fullName>
    </submittedName>
</protein>
<name>A0A1J4K643_9EUKA</name>
<organism evidence="1 2">
    <name type="scientific">Tritrichomonas foetus</name>
    <dbReference type="NCBI Taxonomy" id="1144522"/>
    <lineage>
        <taxon>Eukaryota</taxon>
        <taxon>Metamonada</taxon>
        <taxon>Parabasalia</taxon>
        <taxon>Tritrichomonadida</taxon>
        <taxon>Tritrichomonadidae</taxon>
        <taxon>Tritrichomonas</taxon>
    </lineage>
</organism>
<keyword evidence="2" id="KW-1185">Reference proteome</keyword>
<dbReference type="RefSeq" id="XP_068358308.1">
    <property type="nucleotide sequence ID" value="XM_068505383.1"/>
</dbReference>
<dbReference type="GeneID" id="94840087"/>
<evidence type="ECO:0000313" key="1">
    <source>
        <dbReference type="EMBL" id="OHT05172.1"/>
    </source>
</evidence>
<comment type="caution">
    <text evidence="1">The sequence shown here is derived from an EMBL/GenBank/DDBJ whole genome shotgun (WGS) entry which is preliminary data.</text>
</comment>
<dbReference type="AlphaFoldDB" id="A0A1J4K643"/>
<evidence type="ECO:0000313" key="2">
    <source>
        <dbReference type="Proteomes" id="UP000179807"/>
    </source>
</evidence>
<dbReference type="Proteomes" id="UP000179807">
    <property type="component" value="Unassembled WGS sequence"/>
</dbReference>
<dbReference type="VEuPathDB" id="TrichDB:TRFO_27181"/>